<name>A0AB34JFU9_PRYPA</name>
<comment type="caution">
    <text evidence="2">The sequence shown here is derived from an EMBL/GenBank/DDBJ whole genome shotgun (WGS) entry which is preliminary data.</text>
</comment>
<protein>
    <submittedName>
        <fullName evidence="2">Uncharacterized protein</fullName>
    </submittedName>
</protein>
<feature type="region of interest" description="Disordered" evidence="1">
    <location>
        <begin position="716"/>
        <end position="748"/>
    </location>
</feature>
<keyword evidence="3" id="KW-1185">Reference proteome</keyword>
<dbReference type="EMBL" id="JBGBPQ010000009">
    <property type="protein sequence ID" value="KAL1519808.1"/>
    <property type="molecule type" value="Genomic_DNA"/>
</dbReference>
<evidence type="ECO:0000256" key="1">
    <source>
        <dbReference type="SAM" id="MobiDB-lite"/>
    </source>
</evidence>
<dbReference type="Proteomes" id="UP001515480">
    <property type="component" value="Unassembled WGS sequence"/>
</dbReference>
<feature type="compositionally biased region" description="Polar residues" evidence="1">
    <location>
        <begin position="737"/>
        <end position="748"/>
    </location>
</feature>
<organism evidence="2 3">
    <name type="scientific">Prymnesium parvum</name>
    <name type="common">Toxic golden alga</name>
    <dbReference type="NCBI Taxonomy" id="97485"/>
    <lineage>
        <taxon>Eukaryota</taxon>
        <taxon>Haptista</taxon>
        <taxon>Haptophyta</taxon>
        <taxon>Prymnesiophyceae</taxon>
        <taxon>Prymnesiales</taxon>
        <taxon>Prymnesiaceae</taxon>
        <taxon>Prymnesium</taxon>
    </lineage>
</organism>
<accession>A0AB34JFU9</accession>
<sequence length="928" mass="102277">MSATNTIIEKQEEARMVATAAKRKLQRVQGALEALDALAHTSDEYSASIIAAEVAVRQSHAELSTLLEQTDGGDTLQRARHEWFQASAQTDYVRLHDQLVQYRPAMEAAEAEALNCWEQMQPWRAKIREAKMNLATCQGRLYALLELGFKLPNNLESAVQEQRRMWMEERQQTEALMEKQSELVYQRRERKQLFQREQGWRKAVERFGGLLGLGPEALLAVRLQILESDEVEMRTVSKARVRVLDNSVKVHEVASAELHGATGAIGFLSQFKERVPTDDILRAEEYEASLELQMIKGALQEIKPKTDEALHLRLGWQSAVGGHKIADLLASPDLASMAEALSDAQEAVVASEPARSEKIALEAFHGKVQGRLQAIGAVRMAVAATSDSYEVAAEMDRLLSSAKLAHLRLSMKTADLRLMLLRHEKAQANLHCSGGALICIKRLQRRIALEPEKARLLTMRKAELQPVEAKPQGSYTKAMRAYVRGFLKPMIRAALRSLLVQRPADSFSFLIDFFWRHSEACRLDNSIEGAVDLARSGMDLGPREEKLAKLQEELQMTVSSLNYTVDVSGQVLGAAQMLRMMLDPLPQQYIVFNDGADAPQGEAHAGTHMQASAYAVLENASTVYHDSAVLSFNNSQVLDAVATVLQHYPQVMLQVHTTVEHLSPLVSACLLHVPRGENVPPQLSDADVLAWKRSSKVVQALVERGISALRLSASAPGHTGGLEPQGPFTMHAMPSLDDSSSPAEATTSIVSSAASKHASRLYWAAVSNRGRLAECRAHEQLLLSRLDLQLEDAMAEFNQLFDFASSRLLLSQSISLIANVTQVSTSALAESPSAAEQVDTGAQIYLAFGADRADSHWAQFEVHDMAVEHLDVELWNAPGHRLLGSSFISVKPLLTFEKRSMDLALPLTSVGGLVVGAVRIQIHTEALK</sequence>
<dbReference type="AlphaFoldDB" id="A0AB34JFU9"/>
<proteinExistence type="predicted"/>
<gene>
    <name evidence="2" type="ORF">AB1Y20_023315</name>
</gene>
<reference evidence="2 3" key="1">
    <citation type="journal article" date="2024" name="Science">
        <title>Giant polyketide synthase enzymes in the biosynthesis of giant marine polyether toxins.</title>
        <authorList>
            <person name="Fallon T.R."/>
            <person name="Shende V.V."/>
            <person name="Wierzbicki I.H."/>
            <person name="Pendleton A.L."/>
            <person name="Watervoot N.F."/>
            <person name="Auber R.P."/>
            <person name="Gonzalez D.J."/>
            <person name="Wisecaver J.H."/>
            <person name="Moore B.S."/>
        </authorList>
    </citation>
    <scope>NUCLEOTIDE SEQUENCE [LARGE SCALE GENOMIC DNA]</scope>
    <source>
        <strain evidence="2 3">12B1</strain>
    </source>
</reference>
<evidence type="ECO:0000313" key="3">
    <source>
        <dbReference type="Proteomes" id="UP001515480"/>
    </source>
</evidence>
<dbReference type="CDD" id="cd22958">
    <property type="entry name" value="DD_DPY30_SDC1-like"/>
    <property type="match status" value="1"/>
</dbReference>
<evidence type="ECO:0000313" key="2">
    <source>
        <dbReference type="EMBL" id="KAL1519808.1"/>
    </source>
</evidence>